<name>A0A8J4YIH7_CHIOP</name>
<reference evidence="7" key="1">
    <citation type="submission" date="2020-07" db="EMBL/GenBank/DDBJ databases">
        <title>The High-quality genome of the commercially important snow crab, Chionoecetes opilio.</title>
        <authorList>
            <person name="Jeong J.-H."/>
            <person name="Ryu S."/>
        </authorList>
    </citation>
    <scope>NUCLEOTIDE SEQUENCE</scope>
    <source>
        <strain evidence="7">MADBK_172401_WGS</strain>
        <tissue evidence="7">Digestive gland</tissue>
    </source>
</reference>
<feature type="transmembrane region" description="Helical" evidence="6">
    <location>
        <begin position="74"/>
        <end position="91"/>
    </location>
</feature>
<evidence type="ECO:0000256" key="5">
    <source>
        <dbReference type="SAM" id="MobiDB-lite"/>
    </source>
</evidence>
<keyword evidence="2 6" id="KW-0812">Transmembrane</keyword>
<evidence type="ECO:0000256" key="6">
    <source>
        <dbReference type="SAM" id="Phobius"/>
    </source>
</evidence>
<feature type="region of interest" description="Disordered" evidence="5">
    <location>
        <begin position="328"/>
        <end position="347"/>
    </location>
</feature>
<dbReference type="PANTHER" id="PTHR12859">
    <property type="entry name" value="PRA1 PROTEIN"/>
    <property type="match status" value="1"/>
</dbReference>
<comment type="subcellular location">
    <subcellularLocation>
        <location evidence="1">Membrane</location>
        <topology evidence="1">Multi-pass membrane protein</topology>
    </subcellularLocation>
</comment>
<protein>
    <submittedName>
        <fullName evidence="7">PRA1 family protein 3</fullName>
    </submittedName>
</protein>
<evidence type="ECO:0000313" key="8">
    <source>
        <dbReference type="Proteomes" id="UP000770661"/>
    </source>
</evidence>
<dbReference type="PANTHER" id="PTHR12859:SF0">
    <property type="entry name" value="PRA1 FAMILY PROTEIN"/>
    <property type="match status" value="1"/>
</dbReference>
<comment type="caution">
    <text evidence="7">The sequence shown here is derived from an EMBL/GenBank/DDBJ whole genome shotgun (WGS) entry which is preliminary data.</text>
</comment>
<feature type="transmembrane region" description="Helical" evidence="6">
    <location>
        <begin position="126"/>
        <end position="146"/>
    </location>
</feature>
<evidence type="ECO:0000256" key="2">
    <source>
        <dbReference type="ARBA" id="ARBA00022692"/>
    </source>
</evidence>
<dbReference type="InterPro" id="IPR004895">
    <property type="entry name" value="Prenylated_rab_accept_PRA1"/>
</dbReference>
<sequence>MCKMVEGDALTVAPLRSLDDFLMESARFQIPNLKDGEKWANRVVQNLLYYQTNYFLTHLVIFAVVGVIHPTKMFCGMAAMGLAFALFYYMTNNKQPAAQFKKNHPVVSVVALALAIYFIVYLLGSVLVFLMGILLPITVIFLHASMRLRNLKNKLMNKVEYLGMKRTPMGVILDALGLEQDFFTVRSYRGCQGVYWGAPEVKAWFCLDGDAGEYRGVALPGWMGNRTSTGLSCWTRTLLRRDKERYVSSLAEDVEGHLNANDLRPAYRALKKLRSKSPSRASAIRTTDGHLMSDMDGQMARWAEYFEQLFTVDPPIEQLQTTGLRAVDADPPIDETAPSRRSQRGCSKVEGCVPGKVLAHLLLTRIRSHLVKHQRPQQSGFTPGKSTTDRILALSVLVERRLIFAESLEVLVMALEALYEEAKPLGLEVSWLKTKVQVFGDLLDEAVQSSCVWRGH</sequence>
<keyword evidence="4 6" id="KW-0472">Membrane</keyword>
<feature type="transmembrane region" description="Helical" evidence="6">
    <location>
        <begin position="103"/>
        <end position="120"/>
    </location>
</feature>
<dbReference type="Proteomes" id="UP000770661">
    <property type="component" value="Unassembled WGS sequence"/>
</dbReference>
<evidence type="ECO:0000256" key="1">
    <source>
        <dbReference type="ARBA" id="ARBA00004141"/>
    </source>
</evidence>
<accession>A0A8J4YIH7</accession>
<dbReference type="AlphaFoldDB" id="A0A8J4YIH7"/>
<keyword evidence="3 6" id="KW-1133">Transmembrane helix</keyword>
<evidence type="ECO:0000313" key="7">
    <source>
        <dbReference type="EMBL" id="KAG0724031.1"/>
    </source>
</evidence>
<dbReference type="EMBL" id="JACEEZ010007466">
    <property type="protein sequence ID" value="KAG0724031.1"/>
    <property type="molecule type" value="Genomic_DNA"/>
</dbReference>
<gene>
    <name evidence="7" type="primary">ARL6IP5_1</name>
    <name evidence="7" type="ORF">GWK47_041487</name>
</gene>
<organism evidence="7 8">
    <name type="scientific">Chionoecetes opilio</name>
    <name type="common">Atlantic snow crab</name>
    <name type="synonym">Cancer opilio</name>
    <dbReference type="NCBI Taxonomy" id="41210"/>
    <lineage>
        <taxon>Eukaryota</taxon>
        <taxon>Metazoa</taxon>
        <taxon>Ecdysozoa</taxon>
        <taxon>Arthropoda</taxon>
        <taxon>Crustacea</taxon>
        <taxon>Multicrustacea</taxon>
        <taxon>Malacostraca</taxon>
        <taxon>Eumalacostraca</taxon>
        <taxon>Eucarida</taxon>
        <taxon>Decapoda</taxon>
        <taxon>Pleocyemata</taxon>
        <taxon>Brachyura</taxon>
        <taxon>Eubrachyura</taxon>
        <taxon>Majoidea</taxon>
        <taxon>Majidae</taxon>
        <taxon>Chionoecetes</taxon>
    </lineage>
</organism>
<evidence type="ECO:0000256" key="4">
    <source>
        <dbReference type="ARBA" id="ARBA00023136"/>
    </source>
</evidence>
<keyword evidence="8" id="KW-1185">Reference proteome</keyword>
<dbReference type="OrthoDB" id="18213at2759"/>
<feature type="transmembrane region" description="Helical" evidence="6">
    <location>
        <begin position="47"/>
        <end position="68"/>
    </location>
</feature>
<dbReference type="GO" id="GO:0016020">
    <property type="term" value="C:membrane"/>
    <property type="evidence" value="ECO:0007669"/>
    <property type="project" value="UniProtKB-SubCell"/>
</dbReference>
<evidence type="ECO:0000256" key="3">
    <source>
        <dbReference type="ARBA" id="ARBA00022989"/>
    </source>
</evidence>
<proteinExistence type="predicted"/>
<dbReference type="Pfam" id="PF03208">
    <property type="entry name" value="PRA1"/>
    <property type="match status" value="1"/>
</dbReference>